<accession>M7NV37</accession>
<dbReference type="InterPro" id="IPR014710">
    <property type="entry name" value="RmlC-like_jellyroll"/>
</dbReference>
<dbReference type="OrthoDB" id="9787476at2"/>
<proteinExistence type="predicted"/>
<gene>
    <name evidence="1" type="ORF">C772_02502</name>
</gene>
<protein>
    <recommendedName>
        <fullName evidence="3">Cupin domain protein</fullName>
    </recommendedName>
</protein>
<reference evidence="1 2" key="1">
    <citation type="journal article" date="2013" name="Genome Announc.">
        <title>Draft Genome Sequence of Bhargavaea cecembensis Strain DSE10T, Isolated from a Deep-Sea Sediment Sample Collected at a Depth of 5,904 m from the Chagos-Laccadive Ridge System in the Indian Ocean.</title>
        <authorList>
            <person name="Shivaji S."/>
            <person name="Ara S."/>
            <person name="Begum Z."/>
            <person name="Ruth M."/>
            <person name="Singh A."/>
            <person name="Kumar Pinnaka A."/>
        </authorList>
    </citation>
    <scope>NUCLEOTIDE SEQUENCE [LARGE SCALE GENOMIC DNA]</scope>
    <source>
        <strain evidence="1 2">DSE10</strain>
    </source>
</reference>
<dbReference type="EMBL" id="AOFT01000014">
    <property type="protein sequence ID" value="EMR05530.1"/>
    <property type="molecule type" value="Genomic_DNA"/>
</dbReference>
<dbReference type="eggNOG" id="ENOG50334SU">
    <property type="taxonomic scope" value="Bacteria"/>
</dbReference>
<dbReference type="Proteomes" id="UP000011919">
    <property type="component" value="Unassembled WGS sequence"/>
</dbReference>
<organism evidence="1 2">
    <name type="scientific">Bhargavaea cecembensis DSE10</name>
    <dbReference type="NCBI Taxonomy" id="1235279"/>
    <lineage>
        <taxon>Bacteria</taxon>
        <taxon>Bacillati</taxon>
        <taxon>Bacillota</taxon>
        <taxon>Bacilli</taxon>
        <taxon>Bacillales</taxon>
        <taxon>Caryophanaceae</taxon>
        <taxon>Bhargavaea</taxon>
    </lineage>
</organism>
<comment type="caution">
    <text evidence="1">The sequence shown here is derived from an EMBL/GenBank/DDBJ whole genome shotgun (WGS) entry which is preliminary data.</text>
</comment>
<dbReference type="RefSeq" id="WP_008300400.1">
    <property type="nucleotide sequence ID" value="NZ_AOFT01000014.1"/>
</dbReference>
<dbReference type="Gene3D" id="2.60.120.10">
    <property type="entry name" value="Jelly Rolls"/>
    <property type="match status" value="1"/>
</dbReference>
<dbReference type="AlphaFoldDB" id="M7NV37"/>
<name>M7NV37_9BACL</name>
<dbReference type="SUPFAM" id="SSF51182">
    <property type="entry name" value="RmlC-like cupins"/>
    <property type="match status" value="1"/>
</dbReference>
<dbReference type="InterPro" id="IPR011051">
    <property type="entry name" value="RmlC_Cupin_sf"/>
</dbReference>
<evidence type="ECO:0000313" key="2">
    <source>
        <dbReference type="Proteomes" id="UP000011919"/>
    </source>
</evidence>
<sequence length="139" mass="16177">MSGIRRISKQKIDSVLQKNERQYLVGNLKTPQVLQHIHDENVEVGLSYYKQFTADKPHIHREVTEYQMILEGYSEILNLITNKVTKLNAGDFYIVEKETPYAQKSAANTKILFFKHPSVNDKKVIEASNELKEWLKTKI</sequence>
<dbReference type="STRING" id="1235279.C772_02502"/>
<evidence type="ECO:0000313" key="1">
    <source>
        <dbReference type="EMBL" id="EMR05530.1"/>
    </source>
</evidence>
<keyword evidence="2" id="KW-1185">Reference proteome</keyword>
<evidence type="ECO:0008006" key="3">
    <source>
        <dbReference type="Google" id="ProtNLM"/>
    </source>
</evidence>